<dbReference type="InterPro" id="IPR017905">
    <property type="entry name" value="ERV/ALR_sulphydryl_oxidase"/>
</dbReference>
<keyword evidence="7" id="KW-0812">Transmembrane</keyword>
<comment type="cofactor">
    <cofactor evidence="1 7">
        <name>FAD</name>
        <dbReference type="ChEBI" id="CHEBI:57692"/>
    </cofactor>
</comment>
<dbReference type="Gene3D" id="1.20.120.310">
    <property type="entry name" value="ERV/ALR sulfhydryl oxidase domain"/>
    <property type="match status" value="2"/>
</dbReference>
<dbReference type="Proteomes" id="UP001209570">
    <property type="component" value="Unassembled WGS sequence"/>
</dbReference>
<keyword evidence="3" id="KW-0732">Signal</keyword>
<accession>A0AAD5LBD1</accession>
<gene>
    <name evidence="9" type="ORF">P43SY_008432</name>
</gene>
<evidence type="ECO:0000256" key="4">
    <source>
        <dbReference type="ARBA" id="ARBA00022827"/>
    </source>
</evidence>
<keyword evidence="6" id="KW-1015">Disulfide bond</keyword>
<comment type="caution">
    <text evidence="9">The sequence shown here is derived from an EMBL/GenBank/DDBJ whole genome shotgun (WGS) entry which is preliminary data.</text>
</comment>
<keyword evidence="7" id="KW-1133">Transmembrane helix</keyword>
<sequence length="681" mass="77709">MNETTRLQDAASAFLFGLHQGVFMGREILEDGVFMGREILEDVELDALKAWLRVVSETFPGAVNRRVLMQLTAQVEPLALLDFDMWDAMVKRWQQQSPATIAGELKAAGRNPDDLPEWQRLDSLFLGRGATYRGCASYTCGQWTLFHMLTVNPQPPPEQRGDRELPVAVIAAIRRFVKHFFGCQRCRDHFLEEHQLEAVAKVNASSDRPTALKRWLWEAHNAVNRRLKHPVWPKHESCASCGDDSQWHLNQVDAWLDTTYGYQDKLPPLLQQRRHVRDSEPMALHARGDRSEQALPSTWTLSLWYIVPLVVACAMSKPKSKKPVWEETTSAMNQTTRLQDAASAFIFGLRQGVFMGRDVLEDAELDALKAWLQLVARAFPGSINRKVIQRLYLQVAPIPLLDVDTWDALVKEWQTTSVAQFEAAEAKLDFTRAVAPVPEWQRVKDLFVGNGATYRACASYTCGQWNLFHMLAMTHPVSVSLSDDDGGLSGDATSSQREVAVIATIRRFVKHFFGCIECRDHFLQFNTLETVRRIRDAENKPVAIKRWVWKTHNGVNKGVRHPVWPKPEACPTCGDETKWDLDQVDRWLDDTYEYREVAVPVFRPTTVPRPEEPRRPHAGGAGRYVPARRIDRLVPKLQGSRTPHMEMTGLYLVVVTILLVFLVFSGYKRHRFRLRAAKSDL</sequence>
<dbReference type="InterPro" id="IPR036774">
    <property type="entry name" value="ERV/ALR_sulphydryl_oxid_sf"/>
</dbReference>
<dbReference type="GO" id="GO:0000139">
    <property type="term" value="C:Golgi membrane"/>
    <property type="evidence" value="ECO:0007669"/>
    <property type="project" value="TreeGrafter"/>
</dbReference>
<evidence type="ECO:0000256" key="3">
    <source>
        <dbReference type="ARBA" id="ARBA00022729"/>
    </source>
</evidence>
<dbReference type="GO" id="GO:0005615">
    <property type="term" value="C:extracellular space"/>
    <property type="evidence" value="ECO:0007669"/>
    <property type="project" value="TreeGrafter"/>
</dbReference>
<evidence type="ECO:0000256" key="2">
    <source>
        <dbReference type="ARBA" id="ARBA00022630"/>
    </source>
</evidence>
<dbReference type="InterPro" id="IPR042568">
    <property type="entry name" value="QSOX_FAD-bd_sf"/>
</dbReference>
<proteinExistence type="predicted"/>
<keyword evidence="10" id="KW-1185">Reference proteome</keyword>
<dbReference type="SUPFAM" id="SSF69000">
    <property type="entry name" value="FAD-dependent thiol oxidase"/>
    <property type="match status" value="2"/>
</dbReference>
<organism evidence="9 10">
    <name type="scientific">Pythium insidiosum</name>
    <name type="common">Pythiosis disease agent</name>
    <dbReference type="NCBI Taxonomy" id="114742"/>
    <lineage>
        <taxon>Eukaryota</taxon>
        <taxon>Sar</taxon>
        <taxon>Stramenopiles</taxon>
        <taxon>Oomycota</taxon>
        <taxon>Peronosporomycetes</taxon>
        <taxon>Pythiales</taxon>
        <taxon>Pythiaceae</taxon>
        <taxon>Pythium</taxon>
    </lineage>
</organism>
<feature type="domain" description="ERV/ALR sulfhydryl oxidase" evidence="8">
    <location>
        <begin position="129"/>
        <end position="247"/>
    </location>
</feature>
<dbReference type="EMBL" id="JAKCXM010000354">
    <property type="protein sequence ID" value="KAJ0395266.1"/>
    <property type="molecule type" value="Genomic_DNA"/>
</dbReference>
<protein>
    <recommendedName>
        <fullName evidence="7">Sulfhydryl oxidase</fullName>
        <ecNumber evidence="7">1.8.3.2</ecNumber>
    </recommendedName>
</protein>
<dbReference type="PANTHER" id="PTHR22897:SF8">
    <property type="entry name" value="SULFHYDRYL OXIDASE"/>
    <property type="match status" value="1"/>
</dbReference>
<dbReference type="Gene3D" id="1.20.120.1960">
    <property type="entry name" value="QSOX sulfhydryl oxidase domain"/>
    <property type="match status" value="1"/>
</dbReference>
<evidence type="ECO:0000256" key="7">
    <source>
        <dbReference type="RuleBase" id="RU371123"/>
    </source>
</evidence>
<dbReference type="InterPro" id="IPR039798">
    <property type="entry name" value="Sulfhydryl_oxidase"/>
</dbReference>
<evidence type="ECO:0000256" key="5">
    <source>
        <dbReference type="ARBA" id="ARBA00023002"/>
    </source>
</evidence>
<dbReference type="GO" id="GO:0006457">
    <property type="term" value="P:protein folding"/>
    <property type="evidence" value="ECO:0007669"/>
    <property type="project" value="TreeGrafter"/>
</dbReference>
<evidence type="ECO:0000313" key="10">
    <source>
        <dbReference type="Proteomes" id="UP001209570"/>
    </source>
</evidence>
<evidence type="ECO:0000256" key="6">
    <source>
        <dbReference type="ARBA" id="ARBA00023157"/>
    </source>
</evidence>
<comment type="catalytic activity">
    <reaction evidence="7">
        <text>2 R'C(R)SH + O2 = R'C(R)S-S(R)CR' + H2O2</text>
        <dbReference type="Rhea" id="RHEA:17357"/>
        <dbReference type="ChEBI" id="CHEBI:15379"/>
        <dbReference type="ChEBI" id="CHEBI:16240"/>
        <dbReference type="ChEBI" id="CHEBI:16520"/>
        <dbReference type="ChEBI" id="CHEBI:17412"/>
        <dbReference type="EC" id="1.8.3.2"/>
    </reaction>
</comment>
<dbReference type="Pfam" id="PF04777">
    <property type="entry name" value="Evr1_Alr"/>
    <property type="match status" value="2"/>
</dbReference>
<keyword evidence="4 7" id="KW-0274">FAD</keyword>
<dbReference type="GO" id="GO:0016971">
    <property type="term" value="F:flavin-dependent sulfhydryl oxidase activity"/>
    <property type="evidence" value="ECO:0007669"/>
    <property type="project" value="InterPro"/>
</dbReference>
<dbReference type="PANTHER" id="PTHR22897">
    <property type="entry name" value="QUIESCIN Q6-RELATED SULFHYDRYL OXIDASE"/>
    <property type="match status" value="1"/>
</dbReference>
<evidence type="ECO:0000313" key="9">
    <source>
        <dbReference type="EMBL" id="KAJ0395266.1"/>
    </source>
</evidence>
<dbReference type="GO" id="GO:0003756">
    <property type="term" value="F:protein disulfide isomerase activity"/>
    <property type="evidence" value="ECO:0007669"/>
    <property type="project" value="TreeGrafter"/>
</dbReference>
<name>A0AAD5LBD1_PYTIN</name>
<feature type="transmembrane region" description="Helical" evidence="7">
    <location>
        <begin position="649"/>
        <end position="667"/>
    </location>
</feature>
<keyword evidence="7" id="KW-0472">Membrane</keyword>
<reference evidence="9" key="1">
    <citation type="submission" date="2021-12" db="EMBL/GenBank/DDBJ databases">
        <title>Prjna785345.</title>
        <authorList>
            <person name="Rujirawat T."/>
            <person name="Krajaejun T."/>
        </authorList>
    </citation>
    <scope>NUCLEOTIDE SEQUENCE</scope>
    <source>
        <strain evidence="9">Pi057C3</strain>
    </source>
</reference>
<evidence type="ECO:0000259" key="8">
    <source>
        <dbReference type="PROSITE" id="PS51324"/>
    </source>
</evidence>
<feature type="domain" description="ERV/ALR sulfhydryl oxidase" evidence="8">
    <location>
        <begin position="450"/>
        <end position="579"/>
    </location>
</feature>
<dbReference type="PROSITE" id="PS51324">
    <property type="entry name" value="ERV_ALR"/>
    <property type="match status" value="2"/>
</dbReference>
<keyword evidence="5 7" id="KW-0560">Oxidoreductase</keyword>
<evidence type="ECO:0000256" key="1">
    <source>
        <dbReference type="ARBA" id="ARBA00001974"/>
    </source>
</evidence>
<dbReference type="EC" id="1.8.3.2" evidence="7"/>
<dbReference type="AlphaFoldDB" id="A0AAD5LBD1"/>
<keyword evidence="2 7" id="KW-0285">Flavoprotein</keyword>